<dbReference type="Pfam" id="PF00109">
    <property type="entry name" value="ketoacyl-synt"/>
    <property type="match status" value="1"/>
</dbReference>
<dbReference type="InterPro" id="IPR020841">
    <property type="entry name" value="PKS_Beta-ketoAc_synthase_dom"/>
</dbReference>
<sequence>MVFIDKTEYRSSKELERKLFLRDEDEETKRVYAADNMIDRINIRFSSRKDNVAIVAKENILLFPFKGVPSPEYPDPWLTVSFKEFHSLIKALAYVLKKRYDFRVGDRVGITANTLPMTQLYLYALFFLRCVVVLIPPKLGNDVKQYWVRHNDIRMIFYDFSLRISDNDEENQKLNDQGEWTWPWTYPLTEEDAGLSAGEEGIPMCFMYNKDLCNEIYQTKLDGKEYYRKGDRNDVLMILGTSSTSQAIIKNGQCSKMKFVTYQVTRVGTIYQKVLMPNVKHYTNFYLNCPFHHGMGANNAVGFSIVNGGPLVYHTQKLYDVGFIPEIMLDDMTEVNAVNTLQFPFHYEGYKKLFDENHPKCPIWAKYLSKHDKHRIFKFGGALLNPVVKEWYKEKFGIHIVNDFGSSEGGNTLVEDIENVLPGEEGYFKRIPWVDFCLKPLNENEPNIGELYTHSNIMTLGYVGRAKPGEFYDSPIPGMTCDIDADTLFTYIDGVKYYKTNDVFMRSPVSGKYKFVTRMDGILAFSTGLKMNPIPFEETITDECDDVVRCCLLLNDTLTEVICFVEPNWNEIIIDGKKFDTSIEASTLDKDTIKSMKKQAQQQIWNSIYKVLMDDSKSLTSWAKQLTINNVFIIDYGENFPSTDKGSLSRRVAKLKYSNVLKYISKLISGEISEIPEEVDEEKPEENKDISNSKEQNNENTSLDTKKENEQPLSMEEEEEEDKVNSNIKSQEEINEEIEEGIKIIYQSIKEIIPSTPSYEEFNPERPFNLYGIDSLATVKLTNVLSRKMGKRYSPAILFNYGNSLELAKFITNNENKKNTTNTKKDDLSAKESIPRSLNEGGVKEKIAIIGMSLRLPGSINSAKSFWMALAKGKNCVLPPVKNRDLHHGYVNKPSDQLNPGEHNIPYIGCYDTRSNVAKPSQFDAEFFNCLPDEALALDPRHRWVLETSWEALENAGIPPNSLEDSLTGVFVGMSQDHEYADLLAERNIIAPIAAHSNTQSGIAGRLSYFYRLYGPSLTMDTACSTGGSAIHTAVRSLQNRDCNLSIVSCVRYMYTSKTFYKTCAARMTSPHGRCATFDKDADGFASGEGCVCFVLKRLDDAIRDNDHILSVIIGTSSGQSGLRQSISAPSSEGQAINIKRAMEIADIKPEDVSYVEAHGTGTPLGDALEIHSLNQVYAGSHNEENPLVVGSVKTNIGHTGEVAGLASIAKVILAMQHKHIPKNLHFNTLNPEIDIESIPIKIPTKTIPWTSPVPNKPLIAQVSSFGLQGSIVHLFLEEYIPKEQQDNESTKKIETETEVANGSEVSDEEEKEEVEEINENDRENHILTISTKSYSALNELSNSYMNILEEMEDENKDIRDLCYTSNIGREHFNDYRISAYGKNATELYNHLEEALEKFEEKMEVINKQKENETNNMNNSKKPNQILNVYSENIKQGIINDIFKKLMFELYIVRSEFKKVIEFCDNYIYQISNKEFSLIDYLTNENNVEISKEYQNIIILVFYCGLSKILNKDIDCTQPVNVGNGILGEIISILLNGGINIKKAITLVKLISNDNANEELLNQWYESEEEKGKEYKLRGNVYCSSQQKEFKTGEVIPKEYYLSIYQKVKKNEDSEEGNIENITEYLMNQYGKKCKNISIFGQDSLKNEAFKESFGEKTEDEKYNSQITENEVISFFNEDDEEQACIDANDCVKKILPRYISEMYNSGNNIFWNNFHQRINNRTHQKYSVHKIDLPNYPFQRSTFWPPAETAN</sequence>
<reference evidence="8 9" key="1">
    <citation type="submission" date="2016-08" db="EMBL/GenBank/DDBJ databases">
        <title>A Parts List for Fungal Cellulosomes Revealed by Comparative Genomics.</title>
        <authorList>
            <consortium name="DOE Joint Genome Institute"/>
            <person name="Haitjema C.H."/>
            <person name="Gilmore S.P."/>
            <person name="Henske J.K."/>
            <person name="Solomon K.V."/>
            <person name="De Groot R."/>
            <person name="Kuo A."/>
            <person name="Mondo S.J."/>
            <person name="Salamov A.A."/>
            <person name="Labutti K."/>
            <person name="Zhao Z."/>
            <person name="Chiniquy J."/>
            <person name="Barry K."/>
            <person name="Brewer H.M."/>
            <person name="Purvine S.O."/>
            <person name="Wright A.T."/>
            <person name="Boxma B."/>
            <person name="Van Alen T."/>
            <person name="Hackstein J.H."/>
            <person name="Baker S.E."/>
            <person name="Grigoriev I.V."/>
            <person name="O'Malley M.A."/>
        </authorList>
    </citation>
    <scope>NUCLEOTIDE SEQUENCE [LARGE SCALE GENOMIC DNA]</scope>
    <source>
        <strain evidence="8 9">S4</strain>
    </source>
</reference>
<dbReference type="Gene3D" id="3.40.50.12780">
    <property type="entry name" value="N-terminal domain of ligase-like"/>
    <property type="match status" value="1"/>
</dbReference>
<dbReference type="InterPro" id="IPR016039">
    <property type="entry name" value="Thiolase-like"/>
</dbReference>
<keyword evidence="9" id="KW-1185">Reference proteome</keyword>
<dbReference type="PROSITE" id="PS50075">
    <property type="entry name" value="CARRIER"/>
    <property type="match status" value="1"/>
</dbReference>
<evidence type="ECO:0000313" key="8">
    <source>
        <dbReference type="EMBL" id="ORX78811.1"/>
    </source>
</evidence>
<dbReference type="STRING" id="1754192.A0A1Y1WZ20"/>
<dbReference type="PROSITE" id="PS00606">
    <property type="entry name" value="KS3_1"/>
    <property type="match status" value="1"/>
</dbReference>
<dbReference type="InterPro" id="IPR036736">
    <property type="entry name" value="ACP-like_sf"/>
</dbReference>
<organism evidence="8 9">
    <name type="scientific">Anaeromyces robustus</name>
    <dbReference type="NCBI Taxonomy" id="1754192"/>
    <lineage>
        <taxon>Eukaryota</taxon>
        <taxon>Fungi</taxon>
        <taxon>Fungi incertae sedis</taxon>
        <taxon>Chytridiomycota</taxon>
        <taxon>Chytridiomycota incertae sedis</taxon>
        <taxon>Neocallimastigomycetes</taxon>
        <taxon>Neocallimastigales</taxon>
        <taxon>Neocallimastigaceae</taxon>
        <taxon>Anaeromyces</taxon>
    </lineage>
</organism>
<proteinExistence type="predicted"/>
<dbReference type="GO" id="GO:0006633">
    <property type="term" value="P:fatty acid biosynthetic process"/>
    <property type="evidence" value="ECO:0007669"/>
    <property type="project" value="InterPro"/>
</dbReference>
<evidence type="ECO:0000313" key="9">
    <source>
        <dbReference type="Proteomes" id="UP000193944"/>
    </source>
</evidence>
<dbReference type="Pfam" id="PF00501">
    <property type="entry name" value="AMP-binding"/>
    <property type="match status" value="1"/>
</dbReference>
<accession>A0A1Y1WZ20</accession>
<dbReference type="GO" id="GO:0004312">
    <property type="term" value="F:fatty acid synthase activity"/>
    <property type="evidence" value="ECO:0007669"/>
    <property type="project" value="TreeGrafter"/>
</dbReference>
<dbReference type="Pfam" id="PF00550">
    <property type="entry name" value="PP-binding"/>
    <property type="match status" value="1"/>
</dbReference>
<keyword evidence="4" id="KW-0175">Coiled coil</keyword>
<feature type="region of interest" description="Disordered" evidence="5">
    <location>
        <begin position="1285"/>
        <end position="1311"/>
    </location>
</feature>
<keyword evidence="3" id="KW-0808">Transferase</keyword>
<dbReference type="SMART" id="SM00825">
    <property type="entry name" value="PKS_KS"/>
    <property type="match status" value="1"/>
</dbReference>
<feature type="compositionally biased region" description="Polar residues" evidence="5">
    <location>
        <begin position="693"/>
        <end position="703"/>
    </location>
</feature>
<dbReference type="EMBL" id="MCFG01000197">
    <property type="protein sequence ID" value="ORX78811.1"/>
    <property type="molecule type" value="Genomic_DNA"/>
</dbReference>
<dbReference type="Gene3D" id="3.40.47.10">
    <property type="match status" value="1"/>
</dbReference>
<dbReference type="InterPro" id="IPR014031">
    <property type="entry name" value="Ketoacyl_synth_C"/>
</dbReference>
<dbReference type="Gene3D" id="1.10.1200.10">
    <property type="entry name" value="ACP-like"/>
    <property type="match status" value="1"/>
</dbReference>
<dbReference type="InterPro" id="IPR050091">
    <property type="entry name" value="PKS_NRPS_Biosynth_Enz"/>
</dbReference>
<feature type="domain" description="Carrier" evidence="6">
    <location>
        <begin position="736"/>
        <end position="815"/>
    </location>
</feature>
<dbReference type="Pfam" id="PF02801">
    <property type="entry name" value="Ketoacyl-synt_C"/>
    <property type="match status" value="1"/>
</dbReference>
<feature type="region of interest" description="Disordered" evidence="5">
    <location>
        <begin position="677"/>
        <end position="733"/>
    </location>
</feature>
<name>A0A1Y1WZ20_9FUNG</name>
<evidence type="ECO:0000259" key="6">
    <source>
        <dbReference type="PROSITE" id="PS50075"/>
    </source>
</evidence>
<keyword evidence="1" id="KW-0596">Phosphopantetheine</keyword>
<protein>
    <submittedName>
        <fullName evidence="8">Ketoacyl-synt-domain-containing protein</fullName>
    </submittedName>
</protein>
<gene>
    <name evidence="8" type="ORF">BCR32DRAFT_222379</name>
</gene>
<dbReference type="SUPFAM" id="SSF47336">
    <property type="entry name" value="ACP-like"/>
    <property type="match status" value="1"/>
</dbReference>
<dbReference type="InterPro" id="IPR009081">
    <property type="entry name" value="PP-bd_ACP"/>
</dbReference>
<dbReference type="PANTHER" id="PTHR43775:SF37">
    <property type="entry name" value="SI:DKEY-61P9.11"/>
    <property type="match status" value="1"/>
</dbReference>
<dbReference type="PANTHER" id="PTHR43775">
    <property type="entry name" value="FATTY ACID SYNTHASE"/>
    <property type="match status" value="1"/>
</dbReference>
<dbReference type="InterPro" id="IPR014030">
    <property type="entry name" value="Ketoacyl_synth_N"/>
</dbReference>
<comment type="caution">
    <text evidence="8">The sequence shown here is derived from an EMBL/GenBank/DDBJ whole genome shotgun (WGS) entry which is preliminary data.</text>
</comment>
<evidence type="ECO:0000256" key="5">
    <source>
        <dbReference type="SAM" id="MobiDB-lite"/>
    </source>
</evidence>
<dbReference type="CDD" id="cd00833">
    <property type="entry name" value="PKS"/>
    <property type="match status" value="1"/>
</dbReference>
<keyword evidence="2" id="KW-0597">Phosphoprotein</keyword>
<feature type="compositionally biased region" description="Basic and acidic residues" evidence="5">
    <location>
        <begin position="1285"/>
        <end position="1296"/>
    </location>
</feature>
<evidence type="ECO:0000259" key="7">
    <source>
        <dbReference type="PROSITE" id="PS52004"/>
    </source>
</evidence>
<dbReference type="InterPro" id="IPR000873">
    <property type="entry name" value="AMP-dep_synth/lig_dom"/>
</dbReference>
<dbReference type="GO" id="GO:0004315">
    <property type="term" value="F:3-oxoacyl-[acyl-carrier-protein] synthase activity"/>
    <property type="evidence" value="ECO:0007669"/>
    <property type="project" value="InterPro"/>
</dbReference>
<evidence type="ECO:0000256" key="1">
    <source>
        <dbReference type="ARBA" id="ARBA00022450"/>
    </source>
</evidence>
<dbReference type="Pfam" id="PF22621">
    <property type="entry name" value="CurL-like_PKS_C"/>
    <property type="match status" value="1"/>
</dbReference>
<dbReference type="InterPro" id="IPR018201">
    <property type="entry name" value="Ketoacyl_synth_AS"/>
</dbReference>
<dbReference type="Proteomes" id="UP000193944">
    <property type="component" value="Unassembled WGS sequence"/>
</dbReference>
<dbReference type="SUPFAM" id="SSF56801">
    <property type="entry name" value="Acetyl-CoA synthetase-like"/>
    <property type="match status" value="1"/>
</dbReference>
<dbReference type="InterPro" id="IPR042099">
    <property type="entry name" value="ANL_N_sf"/>
</dbReference>
<feature type="coiled-coil region" evidence="4">
    <location>
        <begin position="1382"/>
        <end position="1416"/>
    </location>
</feature>
<dbReference type="OrthoDB" id="329835at2759"/>
<feature type="domain" description="Ketosynthase family 3 (KS3)" evidence="7">
    <location>
        <begin position="844"/>
        <end position="1279"/>
    </location>
</feature>
<dbReference type="Gene3D" id="3.30.70.3290">
    <property type="match status" value="1"/>
</dbReference>
<reference evidence="8 9" key="2">
    <citation type="submission" date="2016-08" db="EMBL/GenBank/DDBJ databases">
        <title>Pervasive Adenine N6-methylation of Active Genes in Fungi.</title>
        <authorList>
            <consortium name="DOE Joint Genome Institute"/>
            <person name="Mondo S.J."/>
            <person name="Dannebaum R.O."/>
            <person name="Kuo R.C."/>
            <person name="Labutti K."/>
            <person name="Haridas S."/>
            <person name="Kuo A."/>
            <person name="Salamov A."/>
            <person name="Ahrendt S.R."/>
            <person name="Lipzen A."/>
            <person name="Sullivan W."/>
            <person name="Andreopoulos W.B."/>
            <person name="Clum A."/>
            <person name="Lindquist E."/>
            <person name="Daum C."/>
            <person name="Ramamoorthy G.K."/>
            <person name="Gryganskyi A."/>
            <person name="Culley D."/>
            <person name="Magnuson J.K."/>
            <person name="James T.Y."/>
            <person name="O'Malley M.A."/>
            <person name="Stajich J.E."/>
            <person name="Spatafora J.W."/>
            <person name="Visel A."/>
            <person name="Grigoriev I.V."/>
        </authorList>
    </citation>
    <scope>NUCLEOTIDE SEQUENCE [LARGE SCALE GENOMIC DNA]</scope>
    <source>
        <strain evidence="8 9">S4</strain>
    </source>
</reference>
<evidence type="ECO:0000256" key="4">
    <source>
        <dbReference type="SAM" id="Coils"/>
    </source>
</evidence>
<evidence type="ECO:0000256" key="3">
    <source>
        <dbReference type="ARBA" id="ARBA00022679"/>
    </source>
</evidence>
<evidence type="ECO:0000256" key="2">
    <source>
        <dbReference type="ARBA" id="ARBA00022553"/>
    </source>
</evidence>
<dbReference type="PROSITE" id="PS52004">
    <property type="entry name" value="KS3_2"/>
    <property type="match status" value="1"/>
</dbReference>
<dbReference type="SUPFAM" id="SSF53901">
    <property type="entry name" value="Thiolase-like"/>
    <property type="match status" value="1"/>
</dbReference>